<comment type="caution">
    <text evidence="2">The sequence shown here is derived from an EMBL/GenBank/DDBJ whole genome shotgun (WGS) entry which is preliminary data.</text>
</comment>
<dbReference type="RefSeq" id="WP_161035318.1">
    <property type="nucleotide sequence ID" value="NZ_WWCL01000002.1"/>
</dbReference>
<evidence type="ECO:0000256" key="1">
    <source>
        <dbReference type="SAM" id="SignalP"/>
    </source>
</evidence>
<name>A0A845I4B0_9BURK</name>
<accession>A0A845I4B0</accession>
<feature type="chain" id="PRO_5032771798" description="PEP-CTERM sorting domain-containing protein" evidence="1">
    <location>
        <begin position="22"/>
        <end position="220"/>
    </location>
</feature>
<organism evidence="2 3">
    <name type="scientific">Duganella fentianensis</name>
    <dbReference type="NCBI Taxonomy" id="2692177"/>
    <lineage>
        <taxon>Bacteria</taxon>
        <taxon>Pseudomonadati</taxon>
        <taxon>Pseudomonadota</taxon>
        <taxon>Betaproteobacteria</taxon>
        <taxon>Burkholderiales</taxon>
        <taxon>Oxalobacteraceae</taxon>
        <taxon>Telluria group</taxon>
        <taxon>Duganella</taxon>
    </lineage>
</organism>
<dbReference type="Proteomes" id="UP000444316">
    <property type="component" value="Unassembled WGS sequence"/>
</dbReference>
<dbReference type="EMBL" id="WWCL01000002">
    <property type="protein sequence ID" value="MYN45768.1"/>
    <property type="molecule type" value="Genomic_DNA"/>
</dbReference>
<keyword evidence="3" id="KW-1185">Reference proteome</keyword>
<dbReference type="AlphaFoldDB" id="A0A845I4B0"/>
<gene>
    <name evidence="2" type="ORF">GTP23_11995</name>
</gene>
<evidence type="ECO:0000313" key="3">
    <source>
        <dbReference type="Proteomes" id="UP000444316"/>
    </source>
</evidence>
<evidence type="ECO:0000313" key="2">
    <source>
        <dbReference type="EMBL" id="MYN45768.1"/>
    </source>
</evidence>
<feature type="signal peptide" evidence="1">
    <location>
        <begin position="1"/>
        <end position="21"/>
    </location>
</feature>
<sequence>MRKFLLAIASMLFMLSNVSHAVPINSTLLKITSVSFSPKTRSIPTSIFCGGSCGFTSPVPFLLQVGVRATINYPVELQITEADMLIIEKDEFYNDLVGNYIQTTNLPRFNSAKQLATINFGVNVDPTTLNSLCALGCDSNAGYLAELGALEFNAAFQLKFQLTSLLNPNYRLDLMTPVYDAAAPLPLPASTGLMLLGLLTVGIITRRSTSLDAGSPRALA</sequence>
<proteinExistence type="predicted"/>
<keyword evidence="1" id="KW-0732">Signal</keyword>
<reference evidence="2" key="1">
    <citation type="submission" date="2019-12" db="EMBL/GenBank/DDBJ databases">
        <title>Novel species isolated from a subtropical stream in China.</title>
        <authorList>
            <person name="Lu H."/>
        </authorList>
    </citation>
    <scope>NUCLEOTIDE SEQUENCE [LARGE SCALE GENOMIC DNA]</scope>
    <source>
        <strain evidence="2">FT93W</strain>
    </source>
</reference>
<evidence type="ECO:0008006" key="4">
    <source>
        <dbReference type="Google" id="ProtNLM"/>
    </source>
</evidence>
<protein>
    <recommendedName>
        <fullName evidence="4">PEP-CTERM sorting domain-containing protein</fullName>
    </recommendedName>
</protein>